<protein>
    <submittedName>
        <fullName evidence="3">Spermine oxidase</fullName>
    </submittedName>
</protein>
<sequence length="491" mass="54657">MVGRGVAALLLYFAFVGADEPTMQYDTIVIGLGSAGTTAATTLARAGRRVLALEAQDRIGGRVNTVQFGDGVVELGAEWIHGTRPSRVYDTAIKNNITVLSQDLTMDAYSSDGRQTDKELVNELVEFCLGQVENSTNDNLPLGDFLTKKLKEHLNATKPSILQDEDFMENFLDLMDQIVGNYEGSNSWNDVSTFTHYQELDGDQHMSWHRNGYKTFFELLLNTYQGGPGLANLSIKLNTEVTKIAWPQKPLTPVEVTCQNGEVYKANNVIITISIGVLKERYTTLFTPSLPEEKVLAIQRLSMGVVDKVVISYPNKWWPNSNAFWFNQTKQERDKAVKDSGWVTYFGSVPFGSSNTLTLWYNGDAAKLVETLPEDVVKRKCVELLQRFLGANVTVPEPTGMHRTTWFTNPFTRGSYSYDSVTSMKYPNSRADLGRPLLDSAGVPKVLFAGEATDLTHFSTVHGASDSGYREAMRLLPNRQDIKQAIDNLKS</sequence>
<gene>
    <name evidence="3" type="ORF">RR46_06994</name>
</gene>
<dbReference type="Proteomes" id="UP000053268">
    <property type="component" value="Unassembled WGS sequence"/>
</dbReference>
<keyword evidence="1" id="KW-0732">Signal</keyword>
<dbReference type="InterPro" id="IPR050281">
    <property type="entry name" value="Flavin_monoamine_oxidase"/>
</dbReference>
<dbReference type="InterPro" id="IPR036188">
    <property type="entry name" value="FAD/NAD-bd_sf"/>
</dbReference>
<name>A0A194Q4X3_PAPXU</name>
<accession>A0A194Q4X3</accession>
<feature type="chain" id="PRO_5008264054" evidence="1">
    <location>
        <begin position="19"/>
        <end position="491"/>
    </location>
</feature>
<dbReference type="SUPFAM" id="SSF51905">
    <property type="entry name" value="FAD/NAD(P)-binding domain"/>
    <property type="match status" value="1"/>
</dbReference>
<dbReference type="EMBL" id="KQ459463">
    <property type="protein sequence ID" value="KPJ00404.1"/>
    <property type="molecule type" value="Genomic_DNA"/>
</dbReference>
<evidence type="ECO:0000256" key="1">
    <source>
        <dbReference type="SAM" id="SignalP"/>
    </source>
</evidence>
<dbReference type="GO" id="GO:0046592">
    <property type="term" value="F:polyamine oxidase activity"/>
    <property type="evidence" value="ECO:0007669"/>
    <property type="project" value="TreeGrafter"/>
</dbReference>
<dbReference type="Gene3D" id="3.90.660.10">
    <property type="match status" value="1"/>
</dbReference>
<feature type="signal peptide" evidence="1">
    <location>
        <begin position="1"/>
        <end position="18"/>
    </location>
</feature>
<dbReference type="PANTHER" id="PTHR10742:SF398">
    <property type="entry name" value="AMINE OXIDASE DOMAIN-CONTAINING PROTEIN-RELATED"/>
    <property type="match status" value="1"/>
</dbReference>
<keyword evidence="4" id="KW-1185">Reference proteome</keyword>
<dbReference type="AlphaFoldDB" id="A0A194Q4X3"/>
<feature type="domain" description="Amine oxidase" evidence="2">
    <location>
        <begin position="35"/>
        <end position="476"/>
    </location>
</feature>
<evidence type="ECO:0000313" key="3">
    <source>
        <dbReference type="EMBL" id="KPJ00404.1"/>
    </source>
</evidence>
<dbReference type="PANTHER" id="PTHR10742">
    <property type="entry name" value="FLAVIN MONOAMINE OXIDASE"/>
    <property type="match status" value="1"/>
</dbReference>
<dbReference type="Gene3D" id="3.50.50.60">
    <property type="entry name" value="FAD/NAD(P)-binding domain"/>
    <property type="match status" value="1"/>
</dbReference>
<dbReference type="InterPro" id="IPR002937">
    <property type="entry name" value="Amino_oxidase"/>
</dbReference>
<organism evidence="3 4">
    <name type="scientific">Papilio xuthus</name>
    <name type="common">Asian swallowtail butterfly</name>
    <dbReference type="NCBI Taxonomy" id="66420"/>
    <lineage>
        <taxon>Eukaryota</taxon>
        <taxon>Metazoa</taxon>
        <taxon>Ecdysozoa</taxon>
        <taxon>Arthropoda</taxon>
        <taxon>Hexapoda</taxon>
        <taxon>Insecta</taxon>
        <taxon>Pterygota</taxon>
        <taxon>Neoptera</taxon>
        <taxon>Endopterygota</taxon>
        <taxon>Lepidoptera</taxon>
        <taxon>Glossata</taxon>
        <taxon>Ditrysia</taxon>
        <taxon>Papilionoidea</taxon>
        <taxon>Papilionidae</taxon>
        <taxon>Papilioninae</taxon>
        <taxon>Papilio</taxon>
    </lineage>
</organism>
<dbReference type="STRING" id="66420.A0A194Q4X3"/>
<dbReference type="Pfam" id="PF01593">
    <property type="entry name" value="Amino_oxidase"/>
    <property type="match status" value="1"/>
</dbReference>
<dbReference type="SUPFAM" id="SSF54373">
    <property type="entry name" value="FAD-linked reductases, C-terminal domain"/>
    <property type="match status" value="1"/>
</dbReference>
<evidence type="ECO:0000259" key="2">
    <source>
        <dbReference type="Pfam" id="PF01593"/>
    </source>
</evidence>
<proteinExistence type="predicted"/>
<evidence type="ECO:0000313" key="4">
    <source>
        <dbReference type="Proteomes" id="UP000053268"/>
    </source>
</evidence>
<reference evidence="3 4" key="1">
    <citation type="journal article" date="2015" name="Nat. Commun.">
        <title>Outbred genome sequencing and CRISPR/Cas9 gene editing in butterflies.</title>
        <authorList>
            <person name="Li X."/>
            <person name="Fan D."/>
            <person name="Zhang W."/>
            <person name="Liu G."/>
            <person name="Zhang L."/>
            <person name="Zhao L."/>
            <person name="Fang X."/>
            <person name="Chen L."/>
            <person name="Dong Y."/>
            <person name="Chen Y."/>
            <person name="Ding Y."/>
            <person name="Zhao R."/>
            <person name="Feng M."/>
            <person name="Zhu Y."/>
            <person name="Feng Y."/>
            <person name="Jiang X."/>
            <person name="Zhu D."/>
            <person name="Xiang H."/>
            <person name="Feng X."/>
            <person name="Li S."/>
            <person name="Wang J."/>
            <person name="Zhang G."/>
            <person name="Kronforst M.R."/>
            <person name="Wang W."/>
        </authorList>
    </citation>
    <scope>NUCLEOTIDE SEQUENCE [LARGE SCALE GENOMIC DNA]</scope>
    <source>
        <strain evidence="3">Ya'a_city_454_Px</strain>
        <tissue evidence="3">Whole body</tissue>
    </source>
</reference>